<evidence type="ECO:0000313" key="2">
    <source>
        <dbReference type="Proteomes" id="UP001055039"/>
    </source>
</evidence>
<organism evidence="1 2">
    <name type="scientific">Methylorubrum aminovorans</name>
    <dbReference type="NCBI Taxonomy" id="269069"/>
    <lineage>
        <taxon>Bacteria</taxon>
        <taxon>Pseudomonadati</taxon>
        <taxon>Pseudomonadota</taxon>
        <taxon>Alphaproteobacteria</taxon>
        <taxon>Hyphomicrobiales</taxon>
        <taxon>Methylobacteriaceae</taxon>
        <taxon>Methylorubrum</taxon>
    </lineage>
</organism>
<accession>A0ABQ4U925</accession>
<name>A0ABQ4U925_9HYPH</name>
<evidence type="ECO:0000313" key="1">
    <source>
        <dbReference type="EMBL" id="GJE63759.1"/>
    </source>
</evidence>
<comment type="caution">
    <text evidence="1">The sequence shown here is derived from an EMBL/GenBank/DDBJ whole genome shotgun (WGS) entry which is preliminary data.</text>
</comment>
<reference evidence="1" key="2">
    <citation type="submission" date="2021-08" db="EMBL/GenBank/DDBJ databases">
        <authorList>
            <person name="Tani A."/>
            <person name="Ola A."/>
            <person name="Ogura Y."/>
            <person name="Katsura K."/>
            <person name="Hayashi T."/>
        </authorList>
    </citation>
    <scope>NUCLEOTIDE SEQUENCE</scope>
    <source>
        <strain evidence="1">NBRC 15686</strain>
    </source>
</reference>
<sequence length="349" mass="35762">MALLSLSLQAVHDTSGNRVLDGRLSVFQAGTTTPAPAYADAGFGNRLPHPLLARGSGTWPPIYLPPGEYDLRITDPYNYVYDEVAGVVIDAPSSGGGGSGGDVDDKRLAQTGDIKDRYGVGTHPGWVRANGRTIGSAASSASERANDDCEALFSFLWTQDPNLAVSAGRGANAAADWAAGKTIALPDMRGRTRVALDDLGNTAAGRLAGALFAFGGATALGSYGGEASHVQTTAEMATHIHPVSATMDVQGNHAHGGGTSTDGDHFHGFTYNVQVGYTTPGGAGAVNNVGGAGNATGFTGATGGHFHNIQTNISGAHAHNIFASMTAQGSSAAMSWMQPFTLISTYIKL</sequence>
<dbReference type="RefSeq" id="WP_238222776.1">
    <property type="nucleotide sequence ID" value="NZ_BAAADH010000001.1"/>
</dbReference>
<protein>
    <recommendedName>
        <fullName evidence="3">Tail fiber protein</fullName>
    </recommendedName>
</protein>
<reference evidence="1" key="1">
    <citation type="journal article" date="2021" name="Front. Microbiol.">
        <title>Comprehensive Comparative Genomics and Phenotyping of Methylobacterium Species.</title>
        <authorList>
            <person name="Alessa O."/>
            <person name="Ogura Y."/>
            <person name="Fujitani Y."/>
            <person name="Takami H."/>
            <person name="Hayashi T."/>
            <person name="Sahin N."/>
            <person name="Tani A."/>
        </authorList>
    </citation>
    <scope>NUCLEOTIDE SEQUENCE</scope>
    <source>
        <strain evidence="1">NBRC 15686</strain>
    </source>
</reference>
<keyword evidence="2" id="KW-1185">Reference proteome</keyword>
<gene>
    <name evidence="1" type="ORF">LNAOJCKE_0957</name>
</gene>
<proteinExistence type="predicted"/>
<dbReference type="Proteomes" id="UP001055039">
    <property type="component" value="Unassembled WGS sequence"/>
</dbReference>
<evidence type="ECO:0008006" key="3">
    <source>
        <dbReference type="Google" id="ProtNLM"/>
    </source>
</evidence>
<dbReference type="EMBL" id="BPRC01000001">
    <property type="protein sequence ID" value="GJE63759.1"/>
    <property type="molecule type" value="Genomic_DNA"/>
</dbReference>